<dbReference type="AlphaFoldDB" id="A0A229SB28"/>
<dbReference type="PRINTS" id="PR00038">
    <property type="entry name" value="HTHLUXR"/>
</dbReference>
<name>A0A229SB28_9PSEU</name>
<dbReference type="GO" id="GO:0006355">
    <property type="term" value="P:regulation of DNA-templated transcription"/>
    <property type="evidence" value="ECO:0007669"/>
    <property type="project" value="InterPro"/>
</dbReference>
<keyword evidence="2 6" id="KW-0238">DNA-binding</keyword>
<dbReference type="PROSITE" id="PS50043">
    <property type="entry name" value="HTH_LUXR_2"/>
    <property type="match status" value="1"/>
</dbReference>
<dbReference type="InterPro" id="IPR016032">
    <property type="entry name" value="Sig_transdc_resp-reg_C-effctor"/>
</dbReference>
<feature type="domain" description="HTH luxR-type" evidence="5">
    <location>
        <begin position="108"/>
        <end position="173"/>
    </location>
</feature>
<dbReference type="SMART" id="SM00421">
    <property type="entry name" value="HTH_LUXR"/>
    <property type="match status" value="1"/>
</dbReference>
<reference evidence="6 7" key="1">
    <citation type="submission" date="2017-07" db="EMBL/GenBank/DDBJ databases">
        <title>Amycolatopsis thailandensis Genome sequencing and assembly.</title>
        <authorList>
            <person name="Kaur N."/>
            <person name="Mayilraj S."/>
        </authorList>
    </citation>
    <scope>NUCLEOTIDE SEQUENCE [LARGE SCALE GENOMIC DNA]</scope>
    <source>
        <strain evidence="6 7">JCM 16380</strain>
    </source>
</reference>
<dbReference type="Gene3D" id="3.40.50.2300">
    <property type="match status" value="1"/>
</dbReference>
<comment type="caution">
    <text evidence="6">The sequence shown here is derived from an EMBL/GenBank/DDBJ whole genome shotgun (WGS) entry which is preliminary data.</text>
</comment>
<dbReference type="Pfam" id="PF00196">
    <property type="entry name" value="GerE"/>
    <property type="match status" value="1"/>
</dbReference>
<dbReference type="SUPFAM" id="SSF46894">
    <property type="entry name" value="C-terminal effector domain of the bipartite response regulators"/>
    <property type="match status" value="1"/>
</dbReference>
<keyword evidence="7" id="KW-1185">Reference proteome</keyword>
<evidence type="ECO:0000259" key="5">
    <source>
        <dbReference type="PROSITE" id="PS50043"/>
    </source>
</evidence>
<evidence type="ECO:0000256" key="2">
    <source>
        <dbReference type="ARBA" id="ARBA00023125"/>
    </source>
</evidence>
<organism evidence="6 7">
    <name type="scientific">Amycolatopsis thailandensis</name>
    <dbReference type="NCBI Taxonomy" id="589330"/>
    <lineage>
        <taxon>Bacteria</taxon>
        <taxon>Bacillati</taxon>
        <taxon>Actinomycetota</taxon>
        <taxon>Actinomycetes</taxon>
        <taxon>Pseudonocardiales</taxon>
        <taxon>Pseudonocardiaceae</taxon>
        <taxon>Amycolatopsis</taxon>
    </lineage>
</organism>
<dbReference type="RefSeq" id="WP_093934440.1">
    <property type="nucleotide sequence ID" value="NZ_NMQT01000051.1"/>
</dbReference>
<sequence length="176" mass="19066">MARLLVNAPEIQRINSAITAAELLVKFRLSPADMVLLSVRTRPDVLADTIRTLTSIRPATRIILFGAPEFTPLAIKAIGEGAAGFLACEASSTTRTSESAAMPHPRTTSETGADLSRREMEVLRGISMGKTNGEIGSDLDLAEDTIKTHAQRLFRKLSATDRAHAVVQGMRRKLID</sequence>
<feature type="region of interest" description="Disordered" evidence="4">
    <location>
        <begin position="95"/>
        <end position="114"/>
    </location>
</feature>
<dbReference type="OrthoDB" id="9808843at2"/>
<proteinExistence type="predicted"/>
<evidence type="ECO:0000313" key="7">
    <source>
        <dbReference type="Proteomes" id="UP000215223"/>
    </source>
</evidence>
<protein>
    <submittedName>
        <fullName evidence="6">DNA-binding response regulator</fullName>
    </submittedName>
</protein>
<dbReference type="CDD" id="cd06170">
    <property type="entry name" value="LuxR_C_like"/>
    <property type="match status" value="1"/>
</dbReference>
<keyword evidence="3" id="KW-0804">Transcription</keyword>
<evidence type="ECO:0000256" key="3">
    <source>
        <dbReference type="ARBA" id="ARBA00023163"/>
    </source>
</evidence>
<dbReference type="GO" id="GO:0003677">
    <property type="term" value="F:DNA binding"/>
    <property type="evidence" value="ECO:0007669"/>
    <property type="project" value="UniProtKB-KW"/>
</dbReference>
<accession>A0A229SB28</accession>
<dbReference type="Proteomes" id="UP000215223">
    <property type="component" value="Unassembled WGS sequence"/>
</dbReference>
<dbReference type="PROSITE" id="PS00622">
    <property type="entry name" value="HTH_LUXR_1"/>
    <property type="match status" value="1"/>
</dbReference>
<dbReference type="PANTHER" id="PTHR44688">
    <property type="entry name" value="DNA-BINDING TRANSCRIPTIONAL ACTIVATOR DEVR_DOSR"/>
    <property type="match status" value="1"/>
</dbReference>
<dbReference type="EMBL" id="NMQT01000051">
    <property type="protein sequence ID" value="OXM56108.1"/>
    <property type="molecule type" value="Genomic_DNA"/>
</dbReference>
<gene>
    <name evidence="6" type="ORF">CFP71_14865</name>
</gene>
<dbReference type="PANTHER" id="PTHR44688:SF16">
    <property type="entry name" value="DNA-BINDING TRANSCRIPTIONAL ACTIVATOR DEVR_DOSR"/>
    <property type="match status" value="1"/>
</dbReference>
<keyword evidence="1" id="KW-0805">Transcription regulation</keyword>
<evidence type="ECO:0000256" key="1">
    <source>
        <dbReference type="ARBA" id="ARBA00023015"/>
    </source>
</evidence>
<dbReference type="InterPro" id="IPR000792">
    <property type="entry name" value="Tscrpt_reg_LuxR_C"/>
</dbReference>
<evidence type="ECO:0000313" key="6">
    <source>
        <dbReference type="EMBL" id="OXM56108.1"/>
    </source>
</evidence>
<evidence type="ECO:0000256" key="4">
    <source>
        <dbReference type="SAM" id="MobiDB-lite"/>
    </source>
</evidence>